<dbReference type="SUPFAM" id="SSF47384">
    <property type="entry name" value="Homodimeric domain of signal transducing histidine kinase"/>
    <property type="match status" value="1"/>
</dbReference>
<dbReference type="Gene3D" id="1.10.287.130">
    <property type="match status" value="1"/>
</dbReference>
<evidence type="ECO:0000313" key="13">
    <source>
        <dbReference type="Proteomes" id="UP000186308"/>
    </source>
</evidence>
<feature type="transmembrane region" description="Helical" evidence="10">
    <location>
        <begin position="182"/>
        <end position="206"/>
    </location>
</feature>
<dbReference type="InterPro" id="IPR003594">
    <property type="entry name" value="HATPase_dom"/>
</dbReference>
<keyword evidence="10" id="KW-0812">Transmembrane</keyword>
<accession>A0A8G2CMM8</accession>
<evidence type="ECO:0000256" key="10">
    <source>
        <dbReference type="SAM" id="Phobius"/>
    </source>
</evidence>
<name>A0A8G2CMM8_ACIRU</name>
<organism evidence="12 13">
    <name type="scientific">Acidiphilium rubrum</name>
    <dbReference type="NCBI Taxonomy" id="526"/>
    <lineage>
        <taxon>Bacteria</taxon>
        <taxon>Pseudomonadati</taxon>
        <taxon>Pseudomonadota</taxon>
        <taxon>Alphaproteobacteria</taxon>
        <taxon>Acetobacterales</taxon>
        <taxon>Acidocellaceae</taxon>
        <taxon>Acidiphilium</taxon>
    </lineage>
</organism>
<dbReference type="SUPFAM" id="SSF55874">
    <property type="entry name" value="ATPase domain of HSP90 chaperone/DNA topoisomerase II/histidine kinase"/>
    <property type="match status" value="1"/>
</dbReference>
<feature type="domain" description="Histidine kinase" evidence="11">
    <location>
        <begin position="271"/>
        <end position="466"/>
    </location>
</feature>
<keyword evidence="7" id="KW-0067">ATP-binding</keyword>
<dbReference type="Pfam" id="PF02518">
    <property type="entry name" value="HATPase_c"/>
    <property type="match status" value="1"/>
</dbReference>
<dbReference type="PANTHER" id="PTHR43065:SF10">
    <property type="entry name" value="PEROXIDE STRESS-ACTIVATED HISTIDINE KINASE MAK3"/>
    <property type="match status" value="1"/>
</dbReference>
<evidence type="ECO:0000259" key="11">
    <source>
        <dbReference type="PROSITE" id="PS50109"/>
    </source>
</evidence>
<dbReference type="PANTHER" id="PTHR43065">
    <property type="entry name" value="SENSOR HISTIDINE KINASE"/>
    <property type="match status" value="1"/>
</dbReference>
<dbReference type="EC" id="2.7.13.3" evidence="2"/>
<dbReference type="CDD" id="cd00082">
    <property type="entry name" value="HisKA"/>
    <property type="match status" value="1"/>
</dbReference>
<evidence type="ECO:0000256" key="7">
    <source>
        <dbReference type="ARBA" id="ARBA00022840"/>
    </source>
</evidence>
<dbReference type="PRINTS" id="PR00344">
    <property type="entry name" value="BCTRLSENSOR"/>
</dbReference>
<dbReference type="GO" id="GO:0000155">
    <property type="term" value="F:phosphorelay sensor kinase activity"/>
    <property type="evidence" value="ECO:0007669"/>
    <property type="project" value="InterPro"/>
</dbReference>
<keyword evidence="4" id="KW-0808">Transferase</keyword>
<dbReference type="SMART" id="SM00388">
    <property type="entry name" value="HisKA"/>
    <property type="match status" value="1"/>
</dbReference>
<dbReference type="InterPro" id="IPR005467">
    <property type="entry name" value="His_kinase_dom"/>
</dbReference>
<keyword evidence="6" id="KW-0418">Kinase</keyword>
<evidence type="ECO:0000256" key="8">
    <source>
        <dbReference type="ARBA" id="ARBA00023012"/>
    </source>
</evidence>
<dbReference type="CDD" id="cd00075">
    <property type="entry name" value="HATPase"/>
    <property type="match status" value="1"/>
</dbReference>
<evidence type="ECO:0000256" key="6">
    <source>
        <dbReference type="ARBA" id="ARBA00022777"/>
    </source>
</evidence>
<keyword evidence="8" id="KW-0902">Two-component regulatory system</keyword>
<dbReference type="Proteomes" id="UP000186308">
    <property type="component" value="Unassembled WGS sequence"/>
</dbReference>
<evidence type="ECO:0000256" key="2">
    <source>
        <dbReference type="ARBA" id="ARBA00012438"/>
    </source>
</evidence>
<dbReference type="InterPro" id="IPR003661">
    <property type="entry name" value="HisK_dim/P_dom"/>
</dbReference>
<feature type="transmembrane region" description="Helical" evidence="10">
    <location>
        <begin position="12"/>
        <end position="31"/>
    </location>
</feature>
<keyword evidence="5" id="KW-0547">Nucleotide-binding</keyword>
<protein>
    <recommendedName>
        <fullName evidence="2">histidine kinase</fullName>
        <ecNumber evidence="2">2.7.13.3</ecNumber>
    </recommendedName>
</protein>
<dbReference type="OrthoDB" id="9815750at2"/>
<keyword evidence="9" id="KW-0175">Coiled coil</keyword>
<evidence type="ECO:0000256" key="5">
    <source>
        <dbReference type="ARBA" id="ARBA00022741"/>
    </source>
</evidence>
<gene>
    <name evidence="12" type="ORF">SAMN05421828_11395</name>
</gene>
<evidence type="ECO:0000256" key="9">
    <source>
        <dbReference type="SAM" id="Coils"/>
    </source>
</evidence>
<dbReference type="Gene3D" id="3.30.565.10">
    <property type="entry name" value="Histidine kinase-like ATPase, C-terminal domain"/>
    <property type="match status" value="1"/>
</dbReference>
<feature type="coiled-coil region" evidence="9">
    <location>
        <begin position="235"/>
        <end position="262"/>
    </location>
</feature>
<evidence type="ECO:0000256" key="1">
    <source>
        <dbReference type="ARBA" id="ARBA00000085"/>
    </source>
</evidence>
<proteinExistence type="predicted"/>
<dbReference type="EMBL" id="FTNE01000013">
    <property type="protein sequence ID" value="SIR01460.1"/>
    <property type="molecule type" value="Genomic_DNA"/>
</dbReference>
<dbReference type="Pfam" id="PF00512">
    <property type="entry name" value="HisKA"/>
    <property type="match status" value="1"/>
</dbReference>
<keyword evidence="13" id="KW-1185">Reference proteome</keyword>
<dbReference type="RefSeq" id="WP_029311727.1">
    <property type="nucleotide sequence ID" value="NZ_FTNE01000013.1"/>
</dbReference>
<comment type="catalytic activity">
    <reaction evidence="1">
        <text>ATP + protein L-histidine = ADP + protein N-phospho-L-histidine.</text>
        <dbReference type="EC" id="2.7.13.3"/>
    </reaction>
</comment>
<keyword evidence="3" id="KW-0597">Phosphoprotein</keyword>
<evidence type="ECO:0000256" key="3">
    <source>
        <dbReference type="ARBA" id="ARBA00022553"/>
    </source>
</evidence>
<dbReference type="SMART" id="SM00387">
    <property type="entry name" value="HATPase_c"/>
    <property type="match status" value="1"/>
</dbReference>
<dbReference type="AlphaFoldDB" id="A0A8G2CMM8"/>
<dbReference type="GO" id="GO:0005524">
    <property type="term" value="F:ATP binding"/>
    <property type="evidence" value="ECO:0007669"/>
    <property type="project" value="UniProtKB-KW"/>
</dbReference>
<reference evidence="12 13" key="1">
    <citation type="submission" date="2017-01" db="EMBL/GenBank/DDBJ databases">
        <authorList>
            <person name="Varghese N."/>
            <person name="Submissions S."/>
        </authorList>
    </citation>
    <scope>NUCLEOTIDE SEQUENCE [LARGE SCALE GENOMIC DNA]</scope>
    <source>
        <strain evidence="12 13">ATCC 35905</strain>
    </source>
</reference>
<evidence type="ECO:0000313" key="12">
    <source>
        <dbReference type="EMBL" id="SIR01460.1"/>
    </source>
</evidence>
<comment type="caution">
    <text evidence="12">The sequence shown here is derived from an EMBL/GenBank/DDBJ whole genome shotgun (WGS) entry which is preliminary data.</text>
</comment>
<dbReference type="InterPro" id="IPR004358">
    <property type="entry name" value="Sig_transdc_His_kin-like_C"/>
</dbReference>
<keyword evidence="10" id="KW-0472">Membrane</keyword>
<evidence type="ECO:0000256" key="4">
    <source>
        <dbReference type="ARBA" id="ARBA00022679"/>
    </source>
</evidence>
<dbReference type="InterPro" id="IPR036097">
    <property type="entry name" value="HisK_dim/P_sf"/>
</dbReference>
<sequence length="469" mass="48332">MSISLRARLFGLWLMSLFGSLVVAVLIIGLFRQTAAAHRERDRAVAARACQAITAHYDFYTANMDAAPDAAAFRAGLRVVLLVALRRERGIVAAIEPSDPSANPGVAAMYGTIPAALSSVVTDQINDAIAADRLIVTTKGGFLNRTTIATCPLGGPLGTPVANIAAVTVLQADLLRSAFTRIAFGGLAVLLVTMLASAGFLARLVLGFSRRLAGVETALASDQPGLLDLTGEAELDRLINALNAATTRLDAARARIAQSERLAALGRMAAGLAHEICNPLGAIRLRAETGLAAADPARRAAALDRILVEAARLEALTTSLLGFAATPSPQPRATDLDALITAAIGGPVAVSMTADPTGIIWPLDPILTRSALENLLRNAIAACAPTDSITITAQATQNLTITIADTGPGIDPALGDPFEPFTTGRADGIGLGLAIARDMIRAQGGTLVQAPATVGAAFVITLPEAKGET</sequence>
<keyword evidence="10" id="KW-1133">Transmembrane helix</keyword>
<dbReference type="InterPro" id="IPR036890">
    <property type="entry name" value="HATPase_C_sf"/>
</dbReference>
<dbReference type="PROSITE" id="PS50109">
    <property type="entry name" value="HIS_KIN"/>
    <property type="match status" value="1"/>
</dbReference>